<dbReference type="InterPro" id="IPR036388">
    <property type="entry name" value="WH-like_DNA-bd_sf"/>
</dbReference>
<dbReference type="InterPro" id="IPR036390">
    <property type="entry name" value="WH_DNA-bd_sf"/>
</dbReference>
<dbReference type="RefSeq" id="WP_091773413.1">
    <property type="nucleotide sequence ID" value="NZ_FOES01000012.1"/>
</dbReference>
<keyword evidence="2 5" id="KW-0238">DNA-binding</keyword>
<keyword evidence="3" id="KW-0804">Transcription</keyword>
<dbReference type="EMBL" id="FOES01000012">
    <property type="protein sequence ID" value="SEQ38142.1"/>
    <property type="molecule type" value="Genomic_DNA"/>
</dbReference>
<evidence type="ECO:0000259" key="4">
    <source>
        <dbReference type="PROSITE" id="PS50995"/>
    </source>
</evidence>
<evidence type="ECO:0000256" key="1">
    <source>
        <dbReference type="ARBA" id="ARBA00023015"/>
    </source>
</evidence>
<organism evidence="5 6">
    <name type="scientific">Piscibacillus halophilus</name>
    <dbReference type="NCBI Taxonomy" id="571933"/>
    <lineage>
        <taxon>Bacteria</taxon>
        <taxon>Bacillati</taxon>
        <taxon>Bacillota</taxon>
        <taxon>Bacilli</taxon>
        <taxon>Bacillales</taxon>
        <taxon>Bacillaceae</taxon>
        <taxon>Piscibacillus</taxon>
    </lineage>
</organism>
<keyword evidence="1" id="KW-0805">Transcription regulation</keyword>
<dbReference type="Gene3D" id="1.10.10.10">
    <property type="entry name" value="Winged helix-like DNA-binding domain superfamily/Winged helix DNA-binding domain"/>
    <property type="match status" value="1"/>
</dbReference>
<evidence type="ECO:0000256" key="3">
    <source>
        <dbReference type="ARBA" id="ARBA00023163"/>
    </source>
</evidence>
<gene>
    <name evidence="5" type="ORF">SAMN05216362_11248</name>
</gene>
<protein>
    <submittedName>
        <fullName evidence="5">DNA-binding transcriptional regulator, MarR family</fullName>
    </submittedName>
</protein>
<dbReference type="InterPro" id="IPR000835">
    <property type="entry name" value="HTH_MarR-typ"/>
</dbReference>
<dbReference type="STRING" id="571933.SAMN05216362_11248"/>
<dbReference type="PRINTS" id="PR00598">
    <property type="entry name" value="HTHMARR"/>
</dbReference>
<dbReference type="PANTHER" id="PTHR42756:SF1">
    <property type="entry name" value="TRANSCRIPTIONAL REPRESSOR OF EMRAB OPERON"/>
    <property type="match status" value="1"/>
</dbReference>
<sequence length="143" mass="16521">MSHENLRSLFQLVVRHYGLLNEQCCDQCCGQDVSVQQSHILFEVGRQHHPSMRDIANTLGVDITTFSRQVKSLINKGYITKTPHPDDQRIQILQLTEKGAQLEKDIDQYMNESLDQIFSQLNEDERQTVTYSIDLLNKAMRSV</sequence>
<dbReference type="PROSITE" id="PS50995">
    <property type="entry name" value="HTH_MARR_2"/>
    <property type="match status" value="1"/>
</dbReference>
<evidence type="ECO:0000313" key="5">
    <source>
        <dbReference type="EMBL" id="SEQ38142.1"/>
    </source>
</evidence>
<dbReference type="Pfam" id="PF12802">
    <property type="entry name" value="MarR_2"/>
    <property type="match status" value="1"/>
</dbReference>
<accession>A0A1H9FJQ3</accession>
<dbReference type="OrthoDB" id="1853358at2"/>
<keyword evidence="6" id="KW-1185">Reference proteome</keyword>
<dbReference type="SMART" id="SM00347">
    <property type="entry name" value="HTH_MARR"/>
    <property type="match status" value="1"/>
</dbReference>
<proteinExistence type="predicted"/>
<dbReference type="GO" id="GO:0003700">
    <property type="term" value="F:DNA-binding transcription factor activity"/>
    <property type="evidence" value="ECO:0007669"/>
    <property type="project" value="InterPro"/>
</dbReference>
<reference evidence="5 6" key="1">
    <citation type="submission" date="2016-10" db="EMBL/GenBank/DDBJ databases">
        <authorList>
            <person name="de Groot N.N."/>
        </authorList>
    </citation>
    <scope>NUCLEOTIDE SEQUENCE [LARGE SCALE GENOMIC DNA]</scope>
    <source>
        <strain evidence="5 6">DSM 21633</strain>
    </source>
</reference>
<dbReference type="AlphaFoldDB" id="A0A1H9FJQ3"/>
<dbReference type="PANTHER" id="PTHR42756">
    <property type="entry name" value="TRANSCRIPTIONAL REGULATOR, MARR"/>
    <property type="match status" value="1"/>
</dbReference>
<feature type="domain" description="HTH marR-type" evidence="4">
    <location>
        <begin position="2"/>
        <end position="138"/>
    </location>
</feature>
<evidence type="ECO:0000256" key="2">
    <source>
        <dbReference type="ARBA" id="ARBA00023125"/>
    </source>
</evidence>
<dbReference type="SUPFAM" id="SSF46785">
    <property type="entry name" value="Winged helix' DNA-binding domain"/>
    <property type="match status" value="1"/>
</dbReference>
<dbReference type="GO" id="GO:0003677">
    <property type="term" value="F:DNA binding"/>
    <property type="evidence" value="ECO:0007669"/>
    <property type="project" value="UniProtKB-KW"/>
</dbReference>
<evidence type="ECO:0000313" key="6">
    <source>
        <dbReference type="Proteomes" id="UP000199427"/>
    </source>
</evidence>
<dbReference type="Proteomes" id="UP000199427">
    <property type="component" value="Unassembled WGS sequence"/>
</dbReference>
<name>A0A1H9FJQ3_9BACI</name>